<accession>A0A147ERW5</accession>
<dbReference type="PATRIC" id="fig|1079994.3.peg.256"/>
<feature type="transmembrane region" description="Helical" evidence="1">
    <location>
        <begin position="415"/>
        <end position="443"/>
    </location>
</feature>
<name>A0A147ERW5_9MICO</name>
<proteinExistence type="predicted"/>
<keyword evidence="1" id="KW-0472">Membrane</keyword>
<organism evidence="2 3">
    <name type="scientific">Leucobacter chromiiresistens</name>
    <dbReference type="NCBI Taxonomy" id="1079994"/>
    <lineage>
        <taxon>Bacteria</taxon>
        <taxon>Bacillati</taxon>
        <taxon>Actinomycetota</taxon>
        <taxon>Actinomycetes</taxon>
        <taxon>Micrococcales</taxon>
        <taxon>Microbacteriaceae</taxon>
        <taxon>Leucobacter</taxon>
    </lineage>
</organism>
<sequence>MAAGRGVRRGAAAEALALWRGRRAAAGGGADRRYATYLGAMLMLVCVAPAARALWLAGSDPEVVQALTGAAAPRIAGICAAAVWIGALLVGRVRGPALRPPTLASVLARSAHSRAAAFGGAVVRSGWSLVAVTAAAGACFGALLVRHAVPGTGLAGLDSMGAELLAALTGAAGGAGVGACAGAIAAIAWLAGQAAPRAAGPIAAGIAILVGVTEALPEIARVTPWGWIADAWAAAARLATAPDAGPGWTTPGAALAAFALALLPAAPALLARLETAVLEGQAARWESSAVHAFGMDFSSALAGYVPRPSALRRVRAVRDRAGGAAAAGLVRVFLVRDAVGAARAPARLVGGAIGVAVAGPLVALASVAPAPGAAIGVLGAGGAVLAFAALGPFTDGLRHAAAIAADLPLYGVDDAHLLLLHSAFPLSAVLVLMGAAALTFSVVAGVGPLAPVLGAAAIGVAALIARANAALKGPMPLRLLASIPTPAGDLSGAVRLLWAVDGVLLVALAGAIAPLALHAPAWGFVAVAPIGLLVAIGIGRWRGRRA</sequence>
<feature type="transmembrane region" description="Helical" evidence="1">
    <location>
        <begin position="34"/>
        <end position="55"/>
    </location>
</feature>
<keyword evidence="1" id="KW-1133">Transmembrane helix</keyword>
<dbReference type="Proteomes" id="UP000070810">
    <property type="component" value="Unassembled WGS sequence"/>
</dbReference>
<comment type="caution">
    <text evidence="2">The sequence shown here is derived from an EMBL/GenBank/DDBJ whole genome shotgun (WGS) entry which is preliminary data.</text>
</comment>
<evidence type="ECO:0008006" key="4">
    <source>
        <dbReference type="Google" id="ProtNLM"/>
    </source>
</evidence>
<reference evidence="2 3" key="1">
    <citation type="journal article" date="2016" name="Front. Microbiol.">
        <title>Genomic Resource of Rice Seed Associated Bacteria.</title>
        <authorList>
            <person name="Midha S."/>
            <person name="Bansal K."/>
            <person name="Sharma S."/>
            <person name="Kumar N."/>
            <person name="Patil P.P."/>
            <person name="Chaudhry V."/>
            <person name="Patil P.B."/>
        </authorList>
    </citation>
    <scope>NUCLEOTIDE SEQUENCE [LARGE SCALE GENOMIC DNA]</scope>
    <source>
        <strain evidence="2 3">NS354</strain>
    </source>
</reference>
<feature type="transmembrane region" description="Helical" evidence="1">
    <location>
        <begin position="449"/>
        <end position="471"/>
    </location>
</feature>
<feature type="transmembrane region" description="Helical" evidence="1">
    <location>
        <begin position="521"/>
        <end position="541"/>
    </location>
</feature>
<feature type="transmembrane region" description="Helical" evidence="1">
    <location>
        <begin position="164"/>
        <end position="191"/>
    </location>
</feature>
<feature type="transmembrane region" description="Helical" evidence="1">
    <location>
        <begin position="492"/>
        <end position="515"/>
    </location>
</feature>
<gene>
    <name evidence="2" type="ORF">NS354_02330</name>
</gene>
<protein>
    <recommendedName>
        <fullName evidence="4">ABC-2 type transport system permease protein</fullName>
    </recommendedName>
</protein>
<evidence type="ECO:0000256" key="1">
    <source>
        <dbReference type="SAM" id="Phobius"/>
    </source>
</evidence>
<feature type="transmembrane region" description="Helical" evidence="1">
    <location>
        <begin position="373"/>
        <end position="394"/>
    </location>
</feature>
<feature type="transmembrane region" description="Helical" evidence="1">
    <location>
        <begin position="75"/>
        <end position="94"/>
    </location>
</feature>
<keyword evidence="3" id="KW-1185">Reference proteome</keyword>
<dbReference type="EMBL" id="LDRK01000011">
    <property type="protein sequence ID" value="KTR86985.1"/>
    <property type="molecule type" value="Genomic_DNA"/>
</dbReference>
<feature type="transmembrane region" description="Helical" evidence="1">
    <location>
        <begin position="198"/>
        <end position="216"/>
    </location>
</feature>
<feature type="transmembrane region" description="Helical" evidence="1">
    <location>
        <begin position="348"/>
        <end position="367"/>
    </location>
</feature>
<evidence type="ECO:0000313" key="2">
    <source>
        <dbReference type="EMBL" id="KTR86985.1"/>
    </source>
</evidence>
<dbReference type="AlphaFoldDB" id="A0A147ERW5"/>
<feature type="transmembrane region" description="Helical" evidence="1">
    <location>
        <begin position="115"/>
        <end position="144"/>
    </location>
</feature>
<evidence type="ECO:0000313" key="3">
    <source>
        <dbReference type="Proteomes" id="UP000070810"/>
    </source>
</evidence>
<keyword evidence="1" id="KW-0812">Transmembrane</keyword>
<feature type="transmembrane region" description="Helical" evidence="1">
    <location>
        <begin position="252"/>
        <end position="271"/>
    </location>
</feature>